<reference evidence="1" key="1">
    <citation type="submission" date="2020-01" db="EMBL/GenBank/DDBJ databases">
        <title>Insect and environment-associated Actinomycetes.</title>
        <authorList>
            <person name="Currrie C."/>
            <person name="Chevrette M."/>
            <person name="Carlson C."/>
            <person name="Stubbendieck R."/>
            <person name="Wendt-Pienkowski E."/>
        </authorList>
    </citation>
    <scope>NUCLEOTIDE SEQUENCE</scope>
    <source>
        <strain evidence="1">SID7499</strain>
    </source>
</reference>
<organism evidence="1">
    <name type="scientific">Streptomyces sp. SID7499</name>
    <dbReference type="NCBI Taxonomy" id="2706086"/>
    <lineage>
        <taxon>Bacteria</taxon>
        <taxon>Bacillati</taxon>
        <taxon>Actinomycetota</taxon>
        <taxon>Actinomycetes</taxon>
        <taxon>Kitasatosporales</taxon>
        <taxon>Streptomycetaceae</taxon>
        <taxon>Streptomyces</taxon>
    </lineage>
</organism>
<sequence>EAGDLGLIDLLTGVELLRTPALTRAERRLRTEGRDAWADALVLVDGPLRTPGAAHEDAAALDALRTPFR</sequence>
<proteinExistence type="predicted"/>
<gene>
    <name evidence="1" type="ORF">G3M58_58335</name>
</gene>
<protein>
    <submittedName>
        <fullName evidence="1">Uncharacterized protein</fullName>
    </submittedName>
</protein>
<evidence type="ECO:0000313" key="1">
    <source>
        <dbReference type="EMBL" id="NEE16220.1"/>
    </source>
</evidence>
<comment type="caution">
    <text evidence="1">The sequence shown here is derived from an EMBL/GenBank/DDBJ whole genome shotgun (WGS) entry which is preliminary data.</text>
</comment>
<dbReference type="EMBL" id="JAAGMN010006115">
    <property type="protein sequence ID" value="NEE16220.1"/>
    <property type="molecule type" value="Genomic_DNA"/>
</dbReference>
<name>A0A6G3XFB6_9ACTN</name>
<accession>A0A6G3XFB6</accession>
<feature type="non-terminal residue" evidence="1">
    <location>
        <position position="1"/>
    </location>
</feature>
<dbReference type="AlphaFoldDB" id="A0A6G3XFB6"/>
<feature type="non-terminal residue" evidence="1">
    <location>
        <position position="69"/>
    </location>
</feature>